<evidence type="ECO:0000313" key="2">
    <source>
        <dbReference type="EMBL" id="KAJ9615428.1"/>
    </source>
</evidence>
<dbReference type="Proteomes" id="UP001172673">
    <property type="component" value="Unassembled WGS sequence"/>
</dbReference>
<proteinExistence type="predicted"/>
<reference evidence="2" key="1">
    <citation type="submission" date="2022-10" db="EMBL/GenBank/DDBJ databases">
        <title>Culturing micro-colonial fungi from biological soil crusts in the Mojave desert and describing Neophaeococcomyces mojavensis, and introducing the new genera and species Taxawa tesnikishii.</title>
        <authorList>
            <person name="Kurbessoian T."/>
            <person name="Stajich J.E."/>
        </authorList>
    </citation>
    <scope>NUCLEOTIDE SEQUENCE</scope>
    <source>
        <strain evidence="2">TK_41</strain>
    </source>
</reference>
<feature type="compositionally biased region" description="Basic and acidic residues" evidence="1">
    <location>
        <begin position="109"/>
        <end position="120"/>
    </location>
</feature>
<protein>
    <submittedName>
        <fullName evidence="2">Uncharacterized protein</fullName>
    </submittedName>
</protein>
<accession>A0AA39CN37</accession>
<name>A0AA39CN37_9EURO</name>
<sequence length="434" mass="48336">MYAILAQTAYGAPPYTTVGAVLTGGTYTHPNNSIIWRGFGFSATGPYNCAFALSTNGSNANGFYTYVAQKNGSSPAGETGEWLLSFVREPTRDESAMGRVEGVGEGEEASEHGEEVKESESLDEAFEEILTTLGSLDKFGRSRSPSIFLVYAHDNPKAVTKYDQCVHHLVKWLRRVGAHILSDRSLLPVVSTRRNGSEAVRDILSNQICLLPPVRGSLSNEEVISSVDKVLLCGSDTLQEYFGSEIGAQYMDSIERLCAESYQQGIHPEQRQDDMREVMKAFRTGHIHHVHTELAFLQVRCQPSSVIGHGIIPIALNGELMEYVPFLKDTNLVLKLKSTTDLLDLQKLFFKALRHIYVDHEHDIQTFEECHKEISTLSRSSTVNEVDFANKVRIQINKAITKCNERGAFIHREHKRREESSNRAQKSCVGAAVL</sequence>
<organism evidence="2 3">
    <name type="scientific">Cladophialophora chaetospira</name>
    <dbReference type="NCBI Taxonomy" id="386627"/>
    <lineage>
        <taxon>Eukaryota</taxon>
        <taxon>Fungi</taxon>
        <taxon>Dikarya</taxon>
        <taxon>Ascomycota</taxon>
        <taxon>Pezizomycotina</taxon>
        <taxon>Eurotiomycetes</taxon>
        <taxon>Chaetothyriomycetidae</taxon>
        <taxon>Chaetothyriales</taxon>
        <taxon>Herpotrichiellaceae</taxon>
        <taxon>Cladophialophora</taxon>
    </lineage>
</organism>
<evidence type="ECO:0000313" key="3">
    <source>
        <dbReference type="Proteomes" id="UP001172673"/>
    </source>
</evidence>
<keyword evidence="3" id="KW-1185">Reference proteome</keyword>
<comment type="caution">
    <text evidence="2">The sequence shown here is derived from an EMBL/GenBank/DDBJ whole genome shotgun (WGS) entry which is preliminary data.</text>
</comment>
<evidence type="ECO:0000256" key="1">
    <source>
        <dbReference type="SAM" id="MobiDB-lite"/>
    </source>
</evidence>
<dbReference type="EMBL" id="JAPDRK010000002">
    <property type="protein sequence ID" value="KAJ9615428.1"/>
    <property type="molecule type" value="Genomic_DNA"/>
</dbReference>
<feature type="region of interest" description="Disordered" evidence="1">
    <location>
        <begin position="414"/>
        <end position="434"/>
    </location>
</feature>
<gene>
    <name evidence="2" type="ORF">H2200_001503</name>
</gene>
<feature type="region of interest" description="Disordered" evidence="1">
    <location>
        <begin position="95"/>
        <end position="121"/>
    </location>
</feature>
<dbReference type="AlphaFoldDB" id="A0AA39CN37"/>